<evidence type="ECO:0000313" key="2">
    <source>
        <dbReference type="EMBL" id="SMB24122.1"/>
    </source>
</evidence>
<feature type="transmembrane region" description="Helical" evidence="1">
    <location>
        <begin position="33"/>
        <end position="56"/>
    </location>
</feature>
<proteinExistence type="predicted"/>
<dbReference type="Proteomes" id="UP000242886">
    <property type="component" value="Chromosome SDENCHOL"/>
</dbReference>
<keyword evidence="1" id="KW-1133">Transmembrane helix</keyword>
<dbReference type="AlphaFoldDB" id="A0A7Z7HQ28"/>
<organism evidence="2 3">
    <name type="scientific">Sterolibacterium denitrificans</name>
    <dbReference type="NCBI Taxonomy" id="157592"/>
    <lineage>
        <taxon>Bacteria</taxon>
        <taxon>Pseudomonadati</taxon>
        <taxon>Pseudomonadota</taxon>
        <taxon>Betaproteobacteria</taxon>
        <taxon>Nitrosomonadales</taxon>
        <taxon>Sterolibacteriaceae</taxon>
        <taxon>Sterolibacterium</taxon>
    </lineage>
</organism>
<keyword evidence="1" id="KW-0812">Transmembrane</keyword>
<dbReference type="EMBL" id="LT837803">
    <property type="protein sequence ID" value="SMB24122.1"/>
    <property type="molecule type" value="Genomic_DNA"/>
</dbReference>
<reference evidence="2" key="1">
    <citation type="submission" date="2017-03" db="EMBL/GenBank/DDBJ databases">
        <authorList>
            <consortium name="AG Boll"/>
        </authorList>
    </citation>
    <scope>NUCLEOTIDE SEQUENCE [LARGE SCALE GENOMIC DNA]</scope>
    <source>
        <strain evidence="2">Chol</strain>
    </source>
</reference>
<evidence type="ECO:0008006" key="4">
    <source>
        <dbReference type="Google" id="ProtNLM"/>
    </source>
</evidence>
<protein>
    <recommendedName>
        <fullName evidence="4">Pilus assembly protein MshD</fullName>
    </recommendedName>
</protein>
<gene>
    <name evidence="2" type="ORF">SDENCHOL_10993</name>
</gene>
<accession>A0A7Z7HQ28</accession>
<dbReference type="RefSeq" id="WP_197706849.1">
    <property type="nucleotide sequence ID" value="NZ_LT837803.1"/>
</dbReference>
<keyword evidence="3" id="KW-1185">Reference proteome</keyword>
<keyword evidence="1" id="KW-0472">Membrane</keyword>
<name>A0A7Z7HQ28_9PROT</name>
<evidence type="ECO:0000256" key="1">
    <source>
        <dbReference type="SAM" id="Phobius"/>
    </source>
</evidence>
<evidence type="ECO:0000313" key="3">
    <source>
        <dbReference type="Proteomes" id="UP000242886"/>
    </source>
</evidence>
<sequence length="206" mass="21317">MRIDVPSCSARTCLGPRHAAAPGRQRGASLLELIVFIVIVGTALAGVLTVLNVSVLHSADPMVRKQMLAIAESLLDEVQLQPFTFCDPAAVEAKAASSTADCGGHLPSVGPPGGGTDRSLYNNVSNYSGLTLGTAGDPVSVISDMSNVQNNASPAGYWATISVATDGNLGGIAAAEVLRITVEVHSVHTSETVVLEGWRSRWAPNT</sequence>